<dbReference type="CDD" id="cd00202">
    <property type="entry name" value="ZnF_GATA"/>
    <property type="match status" value="1"/>
</dbReference>
<dbReference type="Gene3D" id="3.30.50.10">
    <property type="entry name" value="Erythroid Transcription Factor GATA-1, subunit A"/>
    <property type="match status" value="1"/>
</dbReference>
<dbReference type="InterPro" id="IPR051140">
    <property type="entry name" value="GATA_TF"/>
</dbReference>
<dbReference type="InterPro" id="IPR016679">
    <property type="entry name" value="TF_GATA_pln"/>
</dbReference>
<feature type="compositionally biased region" description="Acidic residues" evidence="13">
    <location>
        <begin position="52"/>
        <end position="66"/>
    </location>
</feature>
<evidence type="ECO:0000256" key="9">
    <source>
        <dbReference type="ARBA" id="ARBA00023163"/>
    </source>
</evidence>
<evidence type="ECO:0000256" key="3">
    <source>
        <dbReference type="ARBA" id="ARBA00022723"/>
    </source>
</evidence>
<keyword evidence="4 12" id="KW-0863">Zinc-finger</keyword>
<keyword evidence="3" id="KW-0479">Metal-binding</keyword>
<dbReference type="PANTHER" id="PTHR45658:SF92">
    <property type="entry name" value="GATA TRANSCRIPTION FACTOR 5"/>
    <property type="match status" value="1"/>
</dbReference>
<evidence type="ECO:0000256" key="5">
    <source>
        <dbReference type="ARBA" id="ARBA00022833"/>
    </source>
</evidence>
<keyword evidence="5" id="KW-0862">Zinc</keyword>
<proteinExistence type="inferred from homology"/>
<keyword evidence="8 11" id="KW-0010">Activator</keyword>
<sequence length="302" mass="34232">MEAALKMGLMKEMTFKSSPKLHFDEFWSSNPPNAASPSSDYIFADQLLNFSNEEEEEEEEEEEAEGEEKNNHSSVSAPLQLQQHHDSDQTSNHSSTNSSEDDFWSISSRDFEDLEWLSHLVADSTQEEYSAAHPPCSVFLTQKPINYQMETTHHRKAQNFEFNLNTPFPSKPRSKRAKISGRVWSLTNSIPSPSLYSPPAKKPKKNPAEESSSRVSRVQAPRRCSHCGVQKTPQWRAGPLGAKSLCNACGVRFKSGRLFPEYRPACSPTFSCELHSNHHRKVLEMRRKKETEKPHSGLDPAL</sequence>
<evidence type="ECO:0000313" key="16">
    <source>
        <dbReference type="Proteomes" id="UP001642487"/>
    </source>
</evidence>
<evidence type="ECO:0000256" key="12">
    <source>
        <dbReference type="PROSITE-ProRule" id="PRU00094"/>
    </source>
</evidence>
<comment type="similarity">
    <text evidence="2 11">Belongs to the type IV zinc-finger family. Class A subfamily.</text>
</comment>
<dbReference type="EMBL" id="OZ021738">
    <property type="protein sequence ID" value="CAK9320719.1"/>
    <property type="molecule type" value="Genomic_DNA"/>
</dbReference>
<keyword evidence="7 11" id="KW-0238">DNA-binding</keyword>
<protein>
    <recommendedName>
        <fullName evidence="11">GATA transcription factor</fullName>
    </recommendedName>
</protein>
<feature type="domain" description="GATA-type" evidence="14">
    <location>
        <begin position="218"/>
        <end position="254"/>
    </location>
</feature>
<feature type="compositionally biased region" description="Low complexity" evidence="13">
    <location>
        <begin position="28"/>
        <end position="39"/>
    </location>
</feature>
<accession>A0ABP0YJR1</accession>
<evidence type="ECO:0000256" key="13">
    <source>
        <dbReference type="SAM" id="MobiDB-lite"/>
    </source>
</evidence>
<feature type="region of interest" description="Disordered" evidence="13">
    <location>
        <begin position="194"/>
        <end position="220"/>
    </location>
</feature>
<reference evidence="15 16" key="1">
    <citation type="submission" date="2024-03" db="EMBL/GenBank/DDBJ databases">
        <authorList>
            <person name="Gkanogiannis A."/>
            <person name="Becerra Lopez-Lavalle L."/>
        </authorList>
    </citation>
    <scope>NUCLEOTIDE SEQUENCE [LARGE SCALE GENOMIC DNA]</scope>
</reference>
<keyword evidence="10 11" id="KW-0539">Nucleus</keyword>
<feature type="compositionally biased region" description="Polar residues" evidence="13">
    <location>
        <begin position="72"/>
        <end position="82"/>
    </location>
</feature>
<keyword evidence="9 11" id="KW-0804">Transcription</keyword>
<evidence type="ECO:0000256" key="4">
    <source>
        <dbReference type="ARBA" id="ARBA00022771"/>
    </source>
</evidence>
<evidence type="ECO:0000313" key="15">
    <source>
        <dbReference type="EMBL" id="CAK9320719.1"/>
    </source>
</evidence>
<feature type="compositionally biased region" description="Polar residues" evidence="13">
    <location>
        <begin position="89"/>
        <end position="98"/>
    </location>
</feature>
<evidence type="ECO:0000256" key="1">
    <source>
        <dbReference type="ARBA" id="ARBA00004123"/>
    </source>
</evidence>
<keyword evidence="6 11" id="KW-0805">Transcription regulation</keyword>
<dbReference type="InterPro" id="IPR000679">
    <property type="entry name" value="Znf_GATA"/>
</dbReference>
<dbReference type="PANTHER" id="PTHR45658">
    <property type="entry name" value="GATA TRANSCRIPTION FACTOR"/>
    <property type="match status" value="1"/>
</dbReference>
<evidence type="ECO:0000256" key="11">
    <source>
        <dbReference type="PIRNR" id="PIRNR016992"/>
    </source>
</evidence>
<evidence type="ECO:0000259" key="14">
    <source>
        <dbReference type="PROSITE" id="PS50114"/>
    </source>
</evidence>
<keyword evidence="16" id="KW-1185">Reference proteome</keyword>
<dbReference type="PROSITE" id="PS00344">
    <property type="entry name" value="GATA_ZN_FINGER_1"/>
    <property type="match status" value="1"/>
</dbReference>
<name>A0ABP0YJR1_9ROSI</name>
<gene>
    <name evidence="15" type="ORF">CITCOLO1_LOCUS12775</name>
</gene>
<evidence type="ECO:0000256" key="6">
    <source>
        <dbReference type="ARBA" id="ARBA00023015"/>
    </source>
</evidence>
<evidence type="ECO:0000256" key="8">
    <source>
        <dbReference type="ARBA" id="ARBA00023159"/>
    </source>
</evidence>
<dbReference type="SUPFAM" id="SSF57716">
    <property type="entry name" value="Glucocorticoid receptor-like (DNA-binding domain)"/>
    <property type="match status" value="1"/>
</dbReference>
<comment type="function">
    <text evidence="11">Transcriptional activator that specifically binds 5'-GATA-3' or 5'-GAT-3' motifs within gene promoters.</text>
</comment>
<dbReference type="Pfam" id="PF00320">
    <property type="entry name" value="GATA"/>
    <property type="match status" value="1"/>
</dbReference>
<dbReference type="PIRSF" id="PIRSF016992">
    <property type="entry name" value="TF_GATA_plant"/>
    <property type="match status" value="1"/>
</dbReference>
<evidence type="ECO:0000256" key="2">
    <source>
        <dbReference type="ARBA" id="ARBA00005694"/>
    </source>
</evidence>
<dbReference type="InterPro" id="IPR013088">
    <property type="entry name" value="Znf_NHR/GATA"/>
</dbReference>
<dbReference type="SMART" id="SM00401">
    <property type="entry name" value="ZnF_GATA"/>
    <property type="match status" value="1"/>
</dbReference>
<organism evidence="15 16">
    <name type="scientific">Citrullus colocynthis</name>
    <name type="common">colocynth</name>
    <dbReference type="NCBI Taxonomy" id="252529"/>
    <lineage>
        <taxon>Eukaryota</taxon>
        <taxon>Viridiplantae</taxon>
        <taxon>Streptophyta</taxon>
        <taxon>Embryophyta</taxon>
        <taxon>Tracheophyta</taxon>
        <taxon>Spermatophyta</taxon>
        <taxon>Magnoliopsida</taxon>
        <taxon>eudicotyledons</taxon>
        <taxon>Gunneridae</taxon>
        <taxon>Pentapetalae</taxon>
        <taxon>rosids</taxon>
        <taxon>fabids</taxon>
        <taxon>Cucurbitales</taxon>
        <taxon>Cucurbitaceae</taxon>
        <taxon>Benincaseae</taxon>
        <taxon>Citrullus</taxon>
    </lineage>
</organism>
<feature type="region of interest" description="Disordered" evidence="13">
    <location>
        <begin position="26"/>
        <end position="102"/>
    </location>
</feature>
<evidence type="ECO:0000256" key="10">
    <source>
        <dbReference type="ARBA" id="ARBA00023242"/>
    </source>
</evidence>
<comment type="subcellular location">
    <subcellularLocation>
        <location evidence="1 11">Nucleus</location>
    </subcellularLocation>
</comment>
<dbReference type="PROSITE" id="PS50114">
    <property type="entry name" value="GATA_ZN_FINGER_2"/>
    <property type="match status" value="1"/>
</dbReference>
<dbReference type="Proteomes" id="UP001642487">
    <property type="component" value="Chromosome 4"/>
</dbReference>
<evidence type="ECO:0000256" key="7">
    <source>
        <dbReference type="ARBA" id="ARBA00023125"/>
    </source>
</evidence>